<feature type="coiled-coil region" evidence="1">
    <location>
        <begin position="322"/>
        <end position="373"/>
    </location>
</feature>
<evidence type="ECO:0000313" key="3">
    <source>
        <dbReference type="EMBL" id="NBI52500.1"/>
    </source>
</evidence>
<evidence type="ECO:0000256" key="2">
    <source>
        <dbReference type="SAM" id="Phobius"/>
    </source>
</evidence>
<dbReference type="RefSeq" id="WP_160649907.1">
    <property type="nucleotide sequence ID" value="NZ_RSEJ01000006.1"/>
</dbReference>
<sequence length="521" mass="59080">MKEQFDLLLQYLRGIWLQRQWIVISLWVICPLGWIAVTLMSNQYSSEARVYADTESILQPLLRGIAIDTDPSQELALMSKTLLSRPNLEKIARFTDAETNANTVSEPNSLQREELGKRVANLKKNLSFKSAGEENLFTINYSGSDPYYTQKVVQAAIDVFIENTVGQKRQETVKANKFLTGQLKEYETRLIQAEVQLADFKRFNTGYMPGSEQNYYRRLQTLQDELEDTRLTILETDIQLATARKQLSDETAVAIQQMTTISTEYDIRLGTLETRLDELLFRFTDRHPDVVETRRQIADLKKLQQGSQQRASSATAYSSAVLQDIKLNISQLENQLASLKVRETNQIEKHNLLAEKLEQLPQVEAQLTSLMRNYDITKSKYEDLLSRREAALISKSVDASSDEITFRVIEPPLIPQDPSGPMRPLLLTVVLVVALGAGGGLAFVASQVSPVVVSSTQLYRQTNLPVFGSVSLTEESELFTKERRKVWYFSFICVALVTFYVGFLAINSTPTVHSRIIQKIE</sequence>
<keyword evidence="2" id="KW-0472">Membrane</keyword>
<accession>A0ABW9YFI0</accession>
<keyword evidence="1" id="KW-0175">Coiled coil</keyword>
<name>A0ABW9YFI0_9GAMM</name>
<reference evidence="3 4" key="1">
    <citation type="journal article" date="2017" name="Int. J. Syst. Evol. Microbiol.">
        <title>Photobacterium alginatilyticum sp. nov., a marine bacterium isolated from bottom seawater.</title>
        <authorList>
            <person name="Wang X."/>
            <person name="Wang Y."/>
            <person name="Yang X."/>
            <person name="Sun H."/>
            <person name="Li B."/>
            <person name="Zhang X.H."/>
        </authorList>
    </citation>
    <scope>NUCLEOTIDE SEQUENCE [LARGE SCALE GENOMIC DNA]</scope>
    <source>
        <strain evidence="3 4">P03D4</strain>
    </source>
</reference>
<feature type="transmembrane region" description="Helical" evidence="2">
    <location>
        <begin position="425"/>
        <end position="445"/>
    </location>
</feature>
<gene>
    <name evidence="3" type="ORF">EIZ48_07930</name>
</gene>
<dbReference type="InterPro" id="IPR050445">
    <property type="entry name" value="Bact_polysacc_biosynth/exp"/>
</dbReference>
<feature type="coiled-coil region" evidence="1">
    <location>
        <begin position="176"/>
        <end position="232"/>
    </location>
</feature>
<comment type="caution">
    <text evidence="3">The sequence shown here is derived from an EMBL/GenBank/DDBJ whole genome shotgun (WGS) entry which is preliminary data.</text>
</comment>
<organism evidence="3 4">
    <name type="scientific">Photobacterium alginatilyticum</name>
    <dbReference type="NCBI Taxonomy" id="1775171"/>
    <lineage>
        <taxon>Bacteria</taxon>
        <taxon>Pseudomonadati</taxon>
        <taxon>Pseudomonadota</taxon>
        <taxon>Gammaproteobacteria</taxon>
        <taxon>Vibrionales</taxon>
        <taxon>Vibrionaceae</taxon>
        <taxon>Photobacterium</taxon>
    </lineage>
</organism>
<feature type="transmembrane region" description="Helical" evidence="2">
    <location>
        <begin position="486"/>
        <end position="506"/>
    </location>
</feature>
<feature type="transmembrane region" description="Helical" evidence="2">
    <location>
        <begin position="20"/>
        <end position="39"/>
    </location>
</feature>
<dbReference type="EMBL" id="RSEJ01000006">
    <property type="protein sequence ID" value="NBI52500.1"/>
    <property type="molecule type" value="Genomic_DNA"/>
</dbReference>
<dbReference type="InterPro" id="IPR014345">
    <property type="entry name" value="XrtA_polysacc_chain"/>
</dbReference>
<proteinExistence type="predicted"/>
<dbReference type="PANTHER" id="PTHR32309:SF13">
    <property type="entry name" value="FERRIC ENTEROBACTIN TRANSPORT PROTEIN FEPE"/>
    <property type="match status" value="1"/>
</dbReference>
<protein>
    <submittedName>
        <fullName evidence="3">Chain-length determining protein</fullName>
    </submittedName>
</protein>
<keyword evidence="2" id="KW-0812">Transmembrane</keyword>
<keyword evidence="4" id="KW-1185">Reference proteome</keyword>
<dbReference type="NCBIfam" id="TIGR03007">
    <property type="entry name" value="pepcterm_ChnLen"/>
    <property type="match status" value="1"/>
</dbReference>
<dbReference type="Proteomes" id="UP000738517">
    <property type="component" value="Unassembled WGS sequence"/>
</dbReference>
<dbReference type="PANTHER" id="PTHR32309">
    <property type="entry name" value="TYROSINE-PROTEIN KINASE"/>
    <property type="match status" value="1"/>
</dbReference>
<evidence type="ECO:0000256" key="1">
    <source>
        <dbReference type="SAM" id="Coils"/>
    </source>
</evidence>
<keyword evidence="2" id="KW-1133">Transmembrane helix</keyword>
<evidence type="ECO:0000313" key="4">
    <source>
        <dbReference type="Proteomes" id="UP000738517"/>
    </source>
</evidence>